<gene>
    <name evidence="2" type="ORF">BKA67DRAFT_530296</name>
</gene>
<reference evidence="2" key="1">
    <citation type="journal article" date="2021" name="Nat. Commun.">
        <title>Genetic determinants of endophytism in the Arabidopsis root mycobiome.</title>
        <authorList>
            <person name="Mesny F."/>
            <person name="Miyauchi S."/>
            <person name="Thiergart T."/>
            <person name="Pickel B."/>
            <person name="Atanasova L."/>
            <person name="Karlsson M."/>
            <person name="Huettel B."/>
            <person name="Barry K.W."/>
            <person name="Haridas S."/>
            <person name="Chen C."/>
            <person name="Bauer D."/>
            <person name="Andreopoulos W."/>
            <person name="Pangilinan J."/>
            <person name="LaButti K."/>
            <person name="Riley R."/>
            <person name="Lipzen A."/>
            <person name="Clum A."/>
            <person name="Drula E."/>
            <person name="Henrissat B."/>
            <person name="Kohler A."/>
            <person name="Grigoriev I.V."/>
            <person name="Martin F.M."/>
            <person name="Hacquard S."/>
        </authorList>
    </citation>
    <scope>NUCLEOTIDE SEQUENCE</scope>
    <source>
        <strain evidence="2">MPI-SDFR-AT-0073</strain>
    </source>
</reference>
<dbReference type="OrthoDB" id="2097653at2759"/>
<proteinExistence type="predicted"/>
<evidence type="ECO:0000256" key="1">
    <source>
        <dbReference type="SAM" id="SignalP"/>
    </source>
</evidence>
<dbReference type="EMBL" id="JAGPXC010000001">
    <property type="protein sequence ID" value="KAH6660180.1"/>
    <property type="molecule type" value="Genomic_DNA"/>
</dbReference>
<dbReference type="GeneID" id="70128111"/>
<evidence type="ECO:0000313" key="3">
    <source>
        <dbReference type="Proteomes" id="UP000758603"/>
    </source>
</evidence>
<accession>A0A9P8UXX6</accession>
<keyword evidence="3" id="KW-1185">Reference proteome</keyword>
<dbReference type="RefSeq" id="XP_045964311.1">
    <property type="nucleotide sequence ID" value="XM_046099219.1"/>
</dbReference>
<organism evidence="2 3">
    <name type="scientific">Truncatella angustata</name>
    <dbReference type="NCBI Taxonomy" id="152316"/>
    <lineage>
        <taxon>Eukaryota</taxon>
        <taxon>Fungi</taxon>
        <taxon>Dikarya</taxon>
        <taxon>Ascomycota</taxon>
        <taxon>Pezizomycotina</taxon>
        <taxon>Sordariomycetes</taxon>
        <taxon>Xylariomycetidae</taxon>
        <taxon>Amphisphaeriales</taxon>
        <taxon>Sporocadaceae</taxon>
        <taxon>Truncatella</taxon>
    </lineage>
</organism>
<feature type="signal peptide" evidence="1">
    <location>
        <begin position="1"/>
        <end position="21"/>
    </location>
</feature>
<dbReference type="Proteomes" id="UP000758603">
    <property type="component" value="Unassembled WGS sequence"/>
</dbReference>
<dbReference type="AlphaFoldDB" id="A0A9P8UXX6"/>
<evidence type="ECO:0000313" key="2">
    <source>
        <dbReference type="EMBL" id="KAH6660180.1"/>
    </source>
</evidence>
<feature type="chain" id="PRO_5040114253" evidence="1">
    <location>
        <begin position="22"/>
        <end position="156"/>
    </location>
</feature>
<comment type="caution">
    <text evidence="2">The sequence shown here is derived from an EMBL/GenBank/DDBJ whole genome shotgun (WGS) entry which is preliminary data.</text>
</comment>
<sequence length="156" mass="16614">MLSAGPFRTILLVAIASFAAAKPVWPHYTVDYEHFEVLSMRAAMPLFPSAAYDVKCLDSNKRIVFHDQNVAQLSICGGMAGSITKCKGQPSITIGHSGSAKFTLKPVNAGAIINISKDKWEQCVRAARTVCPTGSMTGTCSGGTTSGDMKFSLEHS</sequence>
<keyword evidence="1" id="KW-0732">Signal</keyword>
<name>A0A9P8UXX6_9PEZI</name>
<protein>
    <submittedName>
        <fullName evidence="2">Uncharacterized protein</fullName>
    </submittedName>
</protein>